<comment type="similarity">
    <text evidence="1 4">Belongs to the tRNA-intron endonuclease family.</text>
</comment>
<dbReference type="OrthoDB" id="10249562at2759"/>
<keyword evidence="9" id="KW-1185">Reference proteome</keyword>
<evidence type="ECO:0000256" key="5">
    <source>
        <dbReference type="PIRSR" id="PIRSR011789-1"/>
    </source>
</evidence>
<feature type="compositionally biased region" description="Low complexity" evidence="6">
    <location>
        <begin position="1"/>
        <end position="13"/>
    </location>
</feature>
<organism evidence="8 9">
    <name type="scientific">Emergomyces pasteurianus Ep9510</name>
    <dbReference type="NCBI Taxonomy" id="1447872"/>
    <lineage>
        <taxon>Eukaryota</taxon>
        <taxon>Fungi</taxon>
        <taxon>Dikarya</taxon>
        <taxon>Ascomycota</taxon>
        <taxon>Pezizomycotina</taxon>
        <taxon>Eurotiomycetes</taxon>
        <taxon>Eurotiomycetidae</taxon>
        <taxon>Onygenales</taxon>
        <taxon>Ajellomycetaceae</taxon>
        <taxon>Emergomyces</taxon>
    </lineage>
</organism>
<dbReference type="NCBIfam" id="TIGR00324">
    <property type="entry name" value="endA"/>
    <property type="match status" value="1"/>
</dbReference>
<dbReference type="InterPro" id="IPR016589">
    <property type="entry name" value="tRNA_splic_SEN2"/>
</dbReference>
<dbReference type="CDD" id="cd22363">
    <property type="entry name" value="tRNA-intron_lyase_C"/>
    <property type="match status" value="1"/>
</dbReference>
<evidence type="ECO:0000256" key="2">
    <source>
        <dbReference type="ARBA" id="ARBA00022694"/>
    </source>
</evidence>
<evidence type="ECO:0000256" key="3">
    <source>
        <dbReference type="ARBA" id="ARBA00023239"/>
    </source>
</evidence>
<comment type="function">
    <text evidence="4">Constitutes one of the two catalytic subunit of the tRNA-splicing endonuclease complex, a complex responsible for identification and cleavage of the splice sites in pre-tRNA. It cleaves pre-tRNA at the 5'- and 3'-splice sites to release the intron. The products are an intron and two tRNA half-molecules bearing 2',3'-cyclic phosphate and 5'-OH termini. There are no conserved sequences at the splice sites, but the intron is invariably located at the same site in the gene, placing the splice sites an invariant distance from the constant structural features of the tRNA body.</text>
</comment>
<feature type="active site" evidence="5">
    <location>
        <position position="385"/>
    </location>
</feature>
<protein>
    <recommendedName>
        <fullName evidence="4">tRNA-splicing endonuclease subunit Sen2</fullName>
        <ecNumber evidence="4">4.6.1.16</ecNumber>
    </recommendedName>
</protein>
<dbReference type="GO" id="GO:0000213">
    <property type="term" value="F:tRNA-intron lyase activity"/>
    <property type="evidence" value="ECO:0007669"/>
    <property type="project" value="UniProtKB-UniRule"/>
</dbReference>
<dbReference type="Gene3D" id="3.40.1350.10">
    <property type="match status" value="1"/>
</dbReference>
<dbReference type="InterPro" id="IPR006677">
    <property type="entry name" value="tRNA_intron_Endonuc_cat-like"/>
</dbReference>
<proteinExistence type="inferred from homology"/>
<keyword evidence="3 4" id="KW-0456">Lyase</keyword>
<dbReference type="SUPFAM" id="SSF53032">
    <property type="entry name" value="tRNA-intron endonuclease catalytic domain-like"/>
    <property type="match status" value="1"/>
</dbReference>
<dbReference type="GO" id="GO:0000379">
    <property type="term" value="P:tRNA-type intron splice site recognition and cleavage"/>
    <property type="evidence" value="ECO:0007669"/>
    <property type="project" value="TreeGrafter"/>
</dbReference>
<keyword evidence="8" id="KW-0255">Endonuclease</keyword>
<evidence type="ECO:0000256" key="1">
    <source>
        <dbReference type="ARBA" id="ARBA00008078"/>
    </source>
</evidence>
<dbReference type="InterPro" id="IPR006676">
    <property type="entry name" value="tRNA_splic"/>
</dbReference>
<feature type="compositionally biased region" description="Polar residues" evidence="6">
    <location>
        <begin position="14"/>
        <end position="26"/>
    </location>
</feature>
<evidence type="ECO:0000313" key="9">
    <source>
        <dbReference type="Proteomes" id="UP000182235"/>
    </source>
</evidence>
<dbReference type="PANTHER" id="PTHR21227">
    <property type="entry name" value="TRNA-SPLICING ENDONUCLEASE SUBUNIT SEN2"/>
    <property type="match status" value="1"/>
</dbReference>
<evidence type="ECO:0000259" key="7">
    <source>
        <dbReference type="Pfam" id="PF01974"/>
    </source>
</evidence>
<dbReference type="InterPro" id="IPR036167">
    <property type="entry name" value="tRNA_intron_Endo_cat-like_sf"/>
</dbReference>
<dbReference type="PIRSF" id="PIRSF011789">
    <property type="entry name" value="tRNA_splic_SEN2"/>
    <property type="match status" value="1"/>
</dbReference>
<dbReference type="PANTHER" id="PTHR21227:SF0">
    <property type="entry name" value="TRNA-SPLICING ENDONUCLEASE SUBUNIT SEN2"/>
    <property type="match status" value="1"/>
</dbReference>
<dbReference type="GO" id="GO:0000214">
    <property type="term" value="C:tRNA-intron endonuclease complex"/>
    <property type="evidence" value="ECO:0007669"/>
    <property type="project" value="UniProtKB-UniRule"/>
</dbReference>
<dbReference type="FunFam" id="3.40.1350.10:FF:000007">
    <property type="entry name" value="tRNA-splicing endonuclease subunit Sen2"/>
    <property type="match status" value="1"/>
</dbReference>
<evidence type="ECO:0000256" key="4">
    <source>
        <dbReference type="PIRNR" id="PIRNR011789"/>
    </source>
</evidence>
<dbReference type="GO" id="GO:0005737">
    <property type="term" value="C:cytoplasm"/>
    <property type="evidence" value="ECO:0007669"/>
    <property type="project" value="TreeGrafter"/>
</dbReference>
<reference evidence="8 9" key="1">
    <citation type="submission" date="2015-07" db="EMBL/GenBank/DDBJ databases">
        <title>Emmonsia species relationships and genome sequence.</title>
        <authorList>
            <consortium name="The Broad Institute Genomics Platform"/>
            <person name="Cuomo C.A."/>
            <person name="Munoz J.F."/>
            <person name="Imamovic A."/>
            <person name="Priest M.E."/>
            <person name="Young S."/>
            <person name="Clay O.K."/>
            <person name="McEwen J.G."/>
        </authorList>
    </citation>
    <scope>NUCLEOTIDE SEQUENCE [LARGE SCALE GENOMIC DNA]</scope>
    <source>
        <strain evidence="8 9">UAMH 9510</strain>
    </source>
</reference>
<dbReference type="EC" id="4.6.1.16" evidence="4"/>
<feature type="domain" description="tRNA intron endonuclease catalytic" evidence="7">
    <location>
        <begin position="355"/>
        <end position="449"/>
    </location>
</feature>
<evidence type="ECO:0000313" key="8">
    <source>
        <dbReference type="EMBL" id="OJD19203.1"/>
    </source>
</evidence>
<dbReference type="EMBL" id="LGRN01000015">
    <property type="protein sequence ID" value="OJD19203.1"/>
    <property type="molecule type" value="Genomic_DNA"/>
</dbReference>
<feature type="active site" evidence="5">
    <location>
        <position position="442"/>
    </location>
</feature>
<evidence type="ECO:0000256" key="6">
    <source>
        <dbReference type="SAM" id="MobiDB-lite"/>
    </source>
</evidence>
<feature type="region of interest" description="Disordered" evidence="6">
    <location>
        <begin position="1"/>
        <end position="41"/>
    </location>
</feature>
<feature type="active site" evidence="5">
    <location>
        <position position="393"/>
    </location>
</feature>
<dbReference type="AlphaFoldDB" id="A0A1J9QG82"/>
<sequence>MASSSPTIISTISNEPTDSNSNSNLEPQKDAAKPRPFRPRRPNYKYLHRFPLPLHVHPLPPLIPHNPLSLISIALSYLTYFISPPHQHIYPAYFDLATSSVHVTDAKAIRALWEMGFFGKGSLSRSEPSWLDREKNRRGLTGDATSEEVTGKRRVERRERKLERARKEKEAIVEQLKAEAQSRYSGGDFQSPDLEKALSTLETPVNGAAVVRPDEQPQEDKNPIVTATDSFAPKHDIANGNVESELSNGIKTVRFSPVVEQKEYNVAEGALSHLPEPSISPTHEPEHYPVLKNEEHLQLSNEEAFFLVYGLGVLQVYNSHRTSVLSAASLLPLLRQHSYFPPREPATLAEPDDPFMLSYVVYHHFRSLGWVIRSGVKFGVDYLLYNRGPVFSHAEFAVCLLPAYSDPYWTATVERRQRVAKKESRTWWWLHCVNRVQAQVKKSLVLCYVEVPPPSPHGQLTDADGERGELDIGALLKTYKVREMSIKRWVPNRSRD</sequence>
<comment type="caution">
    <text evidence="8">The sequence shown here is derived from an EMBL/GenBank/DDBJ whole genome shotgun (WGS) entry which is preliminary data.</text>
</comment>
<feature type="region of interest" description="Disordered" evidence="6">
    <location>
        <begin position="123"/>
        <end position="155"/>
    </location>
</feature>
<name>A0A1J9QG82_9EURO</name>
<gene>
    <name evidence="8" type="ORF">AJ78_00816</name>
</gene>
<keyword evidence="2 4" id="KW-0819">tRNA processing</keyword>
<dbReference type="GO" id="GO:0003676">
    <property type="term" value="F:nucleic acid binding"/>
    <property type="evidence" value="ECO:0007669"/>
    <property type="project" value="InterPro"/>
</dbReference>
<dbReference type="InterPro" id="IPR011856">
    <property type="entry name" value="tRNA_endonuc-like_dom_sf"/>
</dbReference>
<keyword evidence="8" id="KW-0540">Nuclease</keyword>
<dbReference type="Pfam" id="PF01974">
    <property type="entry name" value="tRNA_int_endo"/>
    <property type="match status" value="1"/>
</dbReference>
<dbReference type="STRING" id="1447872.A0A1J9QG82"/>
<dbReference type="Proteomes" id="UP000182235">
    <property type="component" value="Unassembled WGS sequence"/>
</dbReference>
<keyword evidence="8" id="KW-0378">Hydrolase</keyword>
<accession>A0A1J9QG82</accession>